<evidence type="ECO:0000259" key="8">
    <source>
        <dbReference type="Pfam" id="PF11732"/>
    </source>
</evidence>
<proteinExistence type="inferred from homology"/>
<feature type="domain" description="THO complex subunit 2 N-terminal" evidence="9">
    <location>
        <begin position="243"/>
        <end position="329"/>
    </location>
</feature>
<evidence type="ECO:0000313" key="11">
    <source>
        <dbReference type="Proteomes" id="UP001491310"/>
    </source>
</evidence>
<feature type="compositionally biased region" description="Basic and acidic residues" evidence="6">
    <location>
        <begin position="1277"/>
        <end position="1287"/>
    </location>
</feature>
<comment type="similarity">
    <text evidence="2">Belongs to the THOC2 family.</text>
</comment>
<feature type="domain" description="THO complex subunit 2 N-terminal" evidence="9">
    <location>
        <begin position="110"/>
        <end position="223"/>
    </location>
</feature>
<keyword evidence="11" id="KW-1185">Reference proteome</keyword>
<protein>
    <recommendedName>
        <fullName evidence="3">THO complex subunit 2</fullName>
    </recommendedName>
</protein>
<feature type="compositionally biased region" description="Basic and acidic residues" evidence="6">
    <location>
        <begin position="1399"/>
        <end position="1450"/>
    </location>
</feature>
<feature type="compositionally biased region" description="Low complexity" evidence="6">
    <location>
        <begin position="1624"/>
        <end position="1633"/>
    </location>
</feature>
<feature type="region of interest" description="Disordered" evidence="6">
    <location>
        <begin position="857"/>
        <end position="915"/>
    </location>
</feature>
<sequence>MGIDEGSTFSHHSGEFATLQILEGLNEGKVLASEIGATVTGINAANFRQYLLELAHAVAAGKLLPAKYAVGMKASGIPVDEETPLLLAEILWVAWVEVQGEGNAAAQALIADLTKELLKEQLVSKDVLMMNMDGEFLEEVGAVTKAAGLRKKEVQLNTRMHYTQRRFNLLREESEGYAKLITALCQSGSATPVDHLVTEVKALIGFFDLDPNRVYDVVLEAFESAPGNAALLALAPLFSAEARTQILGFKFQRLAADGVPAPEALFNIAAQLIKAELVPLEGLLPHLAPPDAEALESLQSARKKLAEEVAKIGIVSLTQAAAEKDEAARSKVGLTAAKMELDARALSTEILAPALATNHKLGLAAGLLQVDDWTNASKLLNLLSGLKLDPVAFPPISRALCGMLHSRLQPSFDALYPDGPRGLCILNRKNAKDVEVPPPGDDTVGLLLLLGAHAHADLTLLSQLARILTHALLRSGFLLSSPPTIAEGRRRIALVKLLLSEVLLPALCMVPSNVGLVNDVWGVLHYLDYHERWAIYNAHKAKVAGSPLLAAAGKLAVTETRKVMRRVHVPDLKMDKRERKKMLAPFARLLAKAAHANPLPVCDHIVGHVEAYSVMTEPILDAMRFFTPFGFDVLSFVLVDRLASGRDKLKADGLNISDWLQALSQFVGQACRRYERMDTSAICQYLANTLKAAQSFDLLVLKALVSDMTGIAPVSDLSAEQVEALAGGPLLQQEVINLGASQTPAKALSKTSKWLVAALQNDKLLLPLYVMLAQQRRYIAVSTDSPHLKLIAELYDKCQETLFLYTEFLSTALPPAERAALLPSISELVLQYGVDFEVAFQAHRPLIRDLSPPVVPPVLPGTAQENGDTAMEEVEDGELEDEKLPLQPHAPAHLPNGLDAAGGRDGEAAGPGPGSMSWQELVDDVHGTLPGEVWRVMSPEFYISFWSLSYQDIFVPADRYKRESTRLKDMQTAKAAELRSKEMLMDQARDQRPAGGGYGGMGGGYRGNNEPQIDVDELRDDITSLKELLKRVEDSLKRLPEELRAQEANAARVDTFLTQARPHWGCDRKGMLYAYLQQCILPRVTYSPPDAAFCAKFTQRLHELAVPFFPTILYFDTMMRQMVSLVFSCTDREALNLAIFLNETFILLERWRGSESVYARECAARPGFSMSFSDPGASRTSFGDYRRLCAKWQHTITGGLRAALQSKNYVQTRNAFLILNTTVKVFPAMSICASRLKVAVQGVRDAASSEDDLKTMANMYSVALENEIRKPGRMLSKEAFEGGDPPKKLVVTQNRPPTAGKPGTDTSKPQENGSSAANKGPATAASKDGRSSTGEAATKADSSSASQRRKELRADAAEFKPSTASTAGPEAKSGAEAKKGTDTKSGADAKPRGGSGGKSEGKGRSDAKSGNDAKRPSDTDQRRDADKSEAAPSAKAEEGSGRRRAEDDAQQRPLKRPRSDRAEAKEDTAPAAARQRINPPIREKPAAAATTERRSDDANERRSDRDAVARRSRSGAVVENKVPAGADDSAKRVKRAEPAAPAADGRRRAIPAPAARGAAPAAETPEPGEFVADAPAAAPAARKRASEKEKEQDEKPAAEAHSSPTREPRNTPDQVAAADKKQPAAKPGAAAPPEKARRETTGGSRVAHSRDEPEKAEKPAATAAAAGKGSGRSSRVGGKDKEKDKEKEARAAIPARKEPEKEKLDKAEERGPLPGRLSRQASGLEKPSPMRRNIATAWLQKAAEESLGKSAASRLGLPVNARPSPAADAAAAAPASPTGRRVARQDAEAAVVEERGDGEGDDEDAGDEGEKKGEGKKKKKKSKKEKKRHREKGDEGEEEGAGDDDGGSSARSKKDKKKHRKH</sequence>
<keyword evidence="5" id="KW-0175">Coiled coil</keyword>
<feature type="compositionally biased region" description="Basic and acidic residues" evidence="6">
    <location>
        <begin position="1348"/>
        <end position="1358"/>
    </location>
</feature>
<feature type="compositionally biased region" description="Basic and acidic residues" evidence="6">
    <location>
        <begin position="1584"/>
        <end position="1610"/>
    </location>
</feature>
<feature type="region of interest" description="Disordered" evidence="6">
    <location>
        <begin position="1277"/>
        <end position="1862"/>
    </location>
</feature>
<feature type="compositionally biased region" description="Low complexity" evidence="6">
    <location>
        <begin position="1659"/>
        <end position="1676"/>
    </location>
</feature>
<gene>
    <name evidence="10" type="ORF">WJX75_001006</name>
</gene>
<evidence type="ECO:0000256" key="5">
    <source>
        <dbReference type="SAM" id="Coils"/>
    </source>
</evidence>
<feature type="compositionally biased region" description="Low complexity" evidence="6">
    <location>
        <begin position="885"/>
        <end position="901"/>
    </location>
</feature>
<feature type="compositionally biased region" description="Basic and acidic residues" evidence="6">
    <location>
        <begin position="1783"/>
        <end position="1798"/>
    </location>
</feature>
<feature type="compositionally biased region" description="Basic and acidic residues" evidence="6">
    <location>
        <begin position="1677"/>
        <end position="1711"/>
    </location>
</feature>
<organism evidence="10 11">
    <name type="scientific">Coccomyxa subellipsoidea</name>
    <dbReference type="NCBI Taxonomy" id="248742"/>
    <lineage>
        <taxon>Eukaryota</taxon>
        <taxon>Viridiplantae</taxon>
        <taxon>Chlorophyta</taxon>
        <taxon>core chlorophytes</taxon>
        <taxon>Trebouxiophyceae</taxon>
        <taxon>Trebouxiophyceae incertae sedis</taxon>
        <taxon>Coccomyxaceae</taxon>
        <taxon>Coccomyxa</taxon>
    </lineage>
</organism>
<feature type="compositionally biased region" description="Low complexity" evidence="6">
    <location>
        <begin position="1761"/>
        <end position="1777"/>
    </location>
</feature>
<feature type="domain" description="THO complex subunit 2 N-terminal" evidence="9">
    <location>
        <begin position="446"/>
        <end position="567"/>
    </location>
</feature>
<feature type="compositionally biased region" description="Low complexity" evidence="6">
    <location>
        <begin position="1550"/>
        <end position="1580"/>
    </location>
</feature>
<feature type="domain" description="THO complex subunitTHOC2 C-terminal" evidence="7">
    <location>
        <begin position="934"/>
        <end position="1263"/>
    </location>
</feature>
<feature type="compositionally biased region" description="Basic residues" evidence="6">
    <location>
        <begin position="1851"/>
        <end position="1862"/>
    </location>
</feature>
<feature type="compositionally biased region" description="Basic and acidic residues" evidence="6">
    <location>
        <begin position="1648"/>
        <end position="1658"/>
    </location>
</feature>
<name>A0ABR2Z0B2_9CHLO</name>
<evidence type="ECO:0000256" key="2">
    <source>
        <dbReference type="ARBA" id="ARBA00007857"/>
    </source>
</evidence>
<feature type="domain" description="THO complex subunitTHOC2 N-terminal" evidence="8">
    <location>
        <begin position="590"/>
        <end position="664"/>
    </location>
</feature>
<evidence type="ECO:0000259" key="9">
    <source>
        <dbReference type="Pfam" id="PF16134"/>
    </source>
</evidence>
<evidence type="ECO:0000256" key="1">
    <source>
        <dbReference type="ARBA" id="ARBA00004123"/>
    </source>
</evidence>
<evidence type="ECO:0000256" key="3">
    <source>
        <dbReference type="ARBA" id="ARBA00019596"/>
    </source>
</evidence>
<feature type="compositionally biased region" description="Polar residues" evidence="6">
    <location>
        <begin position="1331"/>
        <end position="1346"/>
    </location>
</feature>
<dbReference type="Pfam" id="PF16134">
    <property type="entry name" value="THOC2_N"/>
    <property type="match status" value="3"/>
</dbReference>
<evidence type="ECO:0000313" key="10">
    <source>
        <dbReference type="EMBL" id="KAK9917110.1"/>
    </source>
</evidence>
<feature type="coiled-coil region" evidence="5">
    <location>
        <begin position="1015"/>
        <end position="1049"/>
    </location>
</feature>
<dbReference type="InterPro" id="IPR021418">
    <property type="entry name" value="THO_THOC2_C"/>
</dbReference>
<dbReference type="InterPro" id="IPR032302">
    <property type="entry name" value="THOC2_N"/>
</dbReference>
<comment type="subcellular location">
    <subcellularLocation>
        <location evidence="1">Nucleus</location>
    </subcellularLocation>
</comment>
<feature type="compositionally biased region" description="Acidic residues" evidence="6">
    <location>
        <begin position="870"/>
        <end position="881"/>
    </location>
</feature>
<dbReference type="InterPro" id="IPR021726">
    <property type="entry name" value="THO_THOC2_N"/>
</dbReference>
<feature type="compositionally biased region" description="Basic and acidic residues" evidence="6">
    <location>
        <begin position="1528"/>
        <end position="1537"/>
    </location>
</feature>
<dbReference type="PANTHER" id="PTHR21597:SF0">
    <property type="entry name" value="THO COMPLEX SUBUNIT 2"/>
    <property type="match status" value="1"/>
</dbReference>
<feature type="compositionally biased region" description="Basic and acidic residues" evidence="6">
    <location>
        <begin position="1373"/>
        <end position="1391"/>
    </location>
</feature>
<evidence type="ECO:0000259" key="7">
    <source>
        <dbReference type="Pfam" id="PF11262"/>
    </source>
</evidence>
<dbReference type="PANTHER" id="PTHR21597">
    <property type="entry name" value="THO2 PROTEIN"/>
    <property type="match status" value="1"/>
</dbReference>
<feature type="compositionally biased region" description="Basic residues" evidence="6">
    <location>
        <begin position="1814"/>
        <end position="1830"/>
    </location>
</feature>
<reference evidence="10 11" key="1">
    <citation type="journal article" date="2024" name="Nat. Commun.">
        <title>Phylogenomics reveals the evolutionary origins of lichenization in chlorophyte algae.</title>
        <authorList>
            <person name="Puginier C."/>
            <person name="Libourel C."/>
            <person name="Otte J."/>
            <person name="Skaloud P."/>
            <person name="Haon M."/>
            <person name="Grisel S."/>
            <person name="Petersen M."/>
            <person name="Berrin J.G."/>
            <person name="Delaux P.M."/>
            <person name="Dal Grande F."/>
            <person name="Keller J."/>
        </authorList>
    </citation>
    <scope>NUCLEOTIDE SEQUENCE [LARGE SCALE GENOMIC DNA]</scope>
    <source>
        <strain evidence="10 11">SAG 216-7</strain>
    </source>
</reference>
<feature type="compositionally biased region" description="Basic and acidic residues" evidence="6">
    <location>
        <begin position="1457"/>
        <end position="1468"/>
    </location>
</feature>
<dbReference type="InterPro" id="IPR040007">
    <property type="entry name" value="Tho2"/>
</dbReference>
<accession>A0ABR2Z0B2</accession>
<dbReference type="Pfam" id="PF11732">
    <property type="entry name" value="Thoc2"/>
    <property type="match status" value="1"/>
</dbReference>
<comment type="caution">
    <text evidence="10">The sequence shown here is derived from an EMBL/GenBank/DDBJ whole genome shotgun (WGS) entry which is preliminary data.</text>
</comment>
<dbReference type="Proteomes" id="UP001491310">
    <property type="component" value="Unassembled WGS sequence"/>
</dbReference>
<evidence type="ECO:0000256" key="4">
    <source>
        <dbReference type="ARBA" id="ARBA00023242"/>
    </source>
</evidence>
<feature type="compositionally biased region" description="Basic and acidic residues" evidence="6">
    <location>
        <begin position="1481"/>
        <end position="1509"/>
    </location>
</feature>
<dbReference type="EMBL" id="JALJOT010000002">
    <property type="protein sequence ID" value="KAK9917110.1"/>
    <property type="molecule type" value="Genomic_DNA"/>
</dbReference>
<feature type="compositionally biased region" description="Polar residues" evidence="6">
    <location>
        <begin position="1304"/>
        <end position="1317"/>
    </location>
</feature>
<evidence type="ECO:0000256" key="6">
    <source>
        <dbReference type="SAM" id="MobiDB-lite"/>
    </source>
</evidence>
<keyword evidence="4" id="KW-0539">Nucleus</keyword>
<dbReference type="Pfam" id="PF11262">
    <property type="entry name" value="Tho2"/>
    <property type="match status" value="1"/>
</dbReference>
<feature type="compositionally biased region" description="Acidic residues" evidence="6">
    <location>
        <begin position="1834"/>
        <end position="1846"/>
    </location>
</feature>